<evidence type="ECO:0000256" key="6">
    <source>
        <dbReference type="ARBA" id="ARBA00012487"/>
    </source>
</evidence>
<comment type="pathway">
    <text evidence="4">Lipid metabolism.</text>
</comment>
<evidence type="ECO:0000256" key="3">
    <source>
        <dbReference type="ARBA" id="ARBA00005119"/>
    </source>
</evidence>
<protein>
    <recommendedName>
        <fullName evidence="7 18">Phosphatidate cytidylyltransferase</fullName>
        <ecNumber evidence="6 18">2.7.7.41</ecNumber>
    </recommendedName>
</protein>
<evidence type="ECO:0000256" key="18">
    <source>
        <dbReference type="RuleBase" id="RU003938"/>
    </source>
</evidence>
<keyword evidence="9" id="KW-0444">Lipid biosynthesis</keyword>
<evidence type="ECO:0000256" key="9">
    <source>
        <dbReference type="ARBA" id="ARBA00022516"/>
    </source>
</evidence>
<comment type="catalytic activity">
    <reaction evidence="1 18">
        <text>a 1,2-diacyl-sn-glycero-3-phosphate + CTP + H(+) = a CDP-1,2-diacyl-sn-glycerol + diphosphate</text>
        <dbReference type="Rhea" id="RHEA:16229"/>
        <dbReference type="ChEBI" id="CHEBI:15378"/>
        <dbReference type="ChEBI" id="CHEBI:33019"/>
        <dbReference type="ChEBI" id="CHEBI:37563"/>
        <dbReference type="ChEBI" id="CHEBI:58332"/>
        <dbReference type="ChEBI" id="CHEBI:58608"/>
        <dbReference type="EC" id="2.7.7.41"/>
    </reaction>
</comment>
<evidence type="ECO:0000256" key="17">
    <source>
        <dbReference type="ARBA" id="ARBA00023264"/>
    </source>
</evidence>
<evidence type="ECO:0000256" key="15">
    <source>
        <dbReference type="ARBA" id="ARBA00023136"/>
    </source>
</evidence>
<dbReference type="AlphaFoldDB" id="A0A547Q635"/>
<reference evidence="20 21" key="1">
    <citation type="submission" date="2019-06" db="EMBL/GenBank/DDBJ databases">
        <title>Paenimaribius caenipelagi gen. nov., sp. nov., isolated from a tidal flat.</title>
        <authorList>
            <person name="Yoon J.-H."/>
        </authorList>
    </citation>
    <scope>NUCLEOTIDE SEQUENCE [LARGE SCALE GENOMIC DNA]</scope>
    <source>
        <strain evidence="20 21">JBTF-M29</strain>
    </source>
</reference>
<keyword evidence="10 18" id="KW-0808">Transferase</keyword>
<evidence type="ECO:0000256" key="4">
    <source>
        <dbReference type="ARBA" id="ARBA00005189"/>
    </source>
</evidence>
<evidence type="ECO:0000256" key="16">
    <source>
        <dbReference type="ARBA" id="ARBA00023209"/>
    </source>
</evidence>
<evidence type="ECO:0000256" key="12">
    <source>
        <dbReference type="ARBA" id="ARBA00022695"/>
    </source>
</evidence>
<comment type="similarity">
    <text evidence="5 18">Belongs to the CDS family.</text>
</comment>
<evidence type="ECO:0000256" key="11">
    <source>
        <dbReference type="ARBA" id="ARBA00022692"/>
    </source>
</evidence>
<dbReference type="UniPathway" id="UPA00557">
    <property type="reaction ID" value="UER00614"/>
</dbReference>
<dbReference type="GO" id="GO:0005886">
    <property type="term" value="C:plasma membrane"/>
    <property type="evidence" value="ECO:0007669"/>
    <property type="project" value="UniProtKB-SubCell"/>
</dbReference>
<sequence>MSSAGRWGDLGERLGVGAAMAVVALICVWVGGWLFTAMTVGICAVITWELVRMLDPEAPAMRLGIVVGLALAAESVLPTGYALLLLAVPVFYGVATINEHRLTYALYATLIQLAGLGLIFLRLDDGITWMLWLALVVIVTDVFGYVFGRLIGGPKMWTRVSPNKTWSGTIAGWIGAAVVGGVFAAILGVTSELVPISIVLSMAGQVGDVAESAVKRRAGVKDSSALLPGHGGLFDRFDGMLGASVLLLLITPLIGFPFPVAG</sequence>
<dbReference type="PANTHER" id="PTHR46382:SF1">
    <property type="entry name" value="PHOSPHATIDATE CYTIDYLYLTRANSFERASE"/>
    <property type="match status" value="1"/>
</dbReference>
<keyword evidence="12 18" id="KW-0548">Nucleotidyltransferase</keyword>
<dbReference type="PROSITE" id="PS01315">
    <property type="entry name" value="CDS"/>
    <property type="match status" value="1"/>
</dbReference>
<keyword evidence="21" id="KW-1185">Reference proteome</keyword>
<dbReference type="GO" id="GO:0016024">
    <property type="term" value="P:CDP-diacylglycerol biosynthetic process"/>
    <property type="evidence" value="ECO:0007669"/>
    <property type="project" value="UniProtKB-UniPathway"/>
</dbReference>
<evidence type="ECO:0000256" key="7">
    <source>
        <dbReference type="ARBA" id="ARBA00019373"/>
    </source>
</evidence>
<dbReference type="PANTHER" id="PTHR46382">
    <property type="entry name" value="PHOSPHATIDATE CYTIDYLYLTRANSFERASE"/>
    <property type="match status" value="1"/>
</dbReference>
<proteinExistence type="inferred from homology"/>
<keyword evidence="11 18" id="KW-0812">Transmembrane</keyword>
<evidence type="ECO:0000256" key="19">
    <source>
        <dbReference type="SAM" id="Phobius"/>
    </source>
</evidence>
<accession>A0A547Q635</accession>
<comment type="pathway">
    <text evidence="3 18">Phospholipid metabolism; CDP-diacylglycerol biosynthesis; CDP-diacylglycerol from sn-glycerol 3-phosphate: step 3/3.</text>
</comment>
<comment type="subcellular location">
    <subcellularLocation>
        <location evidence="2">Cell membrane</location>
        <topology evidence="2">Multi-pass membrane protein</topology>
    </subcellularLocation>
</comment>
<feature type="transmembrane region" description="Helical" evidence="19">
    <location>
        <begin position="104"/>
        <end position="123"/>
    </location>
</feature>
<evidence type="ECO:0000256" key="13">
    <source>
        <dbReference type="ARBA" id="ARBA00022989"/>
    </source>
</evidence>
<keyword evidence="13 19" id="KW-1133">Transmembrane helix</keyword>
<evidence type="ECO:0000313" key="21">
    <source>
        <dbReference type="Proteomes" id="UP000318590"/>
    </source>
</evidence>
<dbReference type="EMBL" id="VFSV01000009">
    <property type="protein sequence ID" value="TRD21849.1"/>
    <property type="molecule type" value="Genomic_DNA"/>
</dbReference>
<feature type="transmembrane region" description="Helical" evidence="19">
    <location>
        <begin position="60"/>
        <end position="92"/>
    </location>
</feature>
<keyword evidence="14" id="KW-0443">Lipid metabolism</keyword>
<dbReference type="Pfam" id="PF01148">
    <property type="entry name" value="CTP_transf_1"/>
    <property type="match status" value="1"/>
</dbReference>
<evidence type="ECO:0000256" key="1">
    <source>
        <dbReference type="ARBA" id="ARBA00001698"/>
    </source>
</evidence>
<dbReference type="EC" id="2.7.7.41" evidence="6 18"/>
<feature type="transmembrane region" description="Helical" evidence="19">
    <location>
        <begin position="21"/>
        <end position="48"/>
    </location>
</feature>
<feature type="transmembrane region" description="Helical" evidence="19">
    <location>
        <begin position="169"/>
        <end position="190"/>
    </location>
</feature>
<evidence type="ECO:0000256" key="8">
    <source>
        <dbReference type="ARBA" id="ARBA00022475"/>
    </source>
</evidence>
<feature type="transmembrane region" description="Helical" evidence="19">
    <location>
        <begin position="129"/>
        <end position="148"/>
    </location>
</feature>
<keyword evidence="16" id="KW-0594">Phospholipid biosynthesis</keyword>
<dbReference type="InterPro" id="IPR000374">
    <property type="entry name" value="PC_trans"/>
</dbReference>
<evidence type="ECO:0000256" key="5">
    <source>
        <dbReference type="ARBA" id="ARBA00010185"/>
    </source>
</evidence>
<dbReference type="OrthoDB" id="9799199at2"/>
<dbReference type="Proteomes" id="UP000318590">
    <property type="component" value="Unassembled WGS sequence"/>
</dbReference>
<evidence type="ECO:0000313" key="20">
    <source>
        <dbReference type="EMBL" id="TRD21849.1"/>
    </source>
</evidence>
<keyword evidence="17" id="KW-1208">Phospholipid metabolism</keyword>
<evidence type="ECO:0000256" key="2">
    <source>
        <dbReference type="ARBA" id="ARBA00004651"/>
    </source>
</evidence>
<keyword evidence="8" id="KW-1003">Cell membrane</keyword>
<evidence type="ECO:0000256" key="14">
    <source>
        <dbReference type="ARBA" id="ARBA00023098"/>
    </source>
</evidence>
<dbReference type="GO" id="GO:0004605">
    <property type="term" value="F:phosphatidate cytidylyltransferase activity"/>
    <property type="evidence" value="ECO:0007669"/>
    <property type="project" value="UniProtKB-EC"/>
</dbReference>
<organism evidence="20 21">
    <name type="scientific">Palleronia caenipelagi</name>
    <dbReference type="NCBI Taxonomy" id="2489174"/>
    <lineage>
        <taxon>Bacteria</taxon>
        <taxon>Pseudomonadati</taxon>
        <taxon>Pseudomonadota</taxon>
        <taxon>Alphaproteobacteria</taxon>
        <taxon>Rhodobacterales</taxon>
        <taxon>Roseobacteraceae</taxon>
        <taxon>Palleronia</taxon>
    </lineage>
</organism>
<gene>
    <name evidence="20" type="ORF">FEV53_07300</name>
</gene>
<dbReference type="RefSeq" id="WP_142834155.1">
    <property type="nucleotide sequence ID" value="NZ_VFSV01000009.1"/>
</dbReference>
<name>A0A547Q635_9RHOB</name>
<evidence type="ECO:0000256" key="10">
    <source>
        <dbReference type="ARBA" id="ARBA00022679"/>
    </source>
</evidence>
<comment type="caution">
    <text evidence="20">The sequence shown here is derived from an EMBL/GenBank/DDBJ whole genome shotgun (WGS) entry which is preliminary data.</text>
</comment>
<feature type="transmembrane region" description="Helical" evidence="19">
    <location>
        <begin position="240"/>
        <end position="261"/>
    </location>
</feature>
<keyword evidence="15 19" id="KW-0472">Membrane</keyword>